<keyword evidence="2 4" id="KW-0808">Transferase</keyword>
<name>A0A261FF18_9BIFI</name>
<evidence type="ECO:0000313" key="5">
    <source>
        <dbReference type="Proteomes" id="UP000216871"/>
    </source>
</evidence>
<dbReference type="PANTHER" id="PTHR10509">
    <property type="entry name" value="O-METHYLTRANSFERASE-RELATED"/>
    <property type="match status" value="1"/>
</dbReference>
<keyword evidence="5" id="KW-1185">Reference proteome</keyword>
<dbReference type="GO" id="GO:0008757">
    <property type="term" value="F:S-adenosylmethionine-dependent methyltransferase activity"/>
    <property type="evidence" value="ECO:0007669"/>
    <property type="project" value="TreeGrafter"/>
</dbReference>
<dbReference type="Pfam" id="PF01596">
    <property type="entry name" value="Methyltransf_3"/>
    <property type="match status" value="1"/>
</dbReference>
<dbReference type="Gene3D" id="3.40.50.150">
    <property type="entry name" value="Vaccinia Virus protein VP39"/>
    <property type="match status" value="1"/>
</dbReference>
<dbReference type="SUPFAM" id="SSF53335">
    <property type="entry name" value="S-adenosyl-L-methionine-dependent methyltransferases"/>
    <property type="match status" value="1"/>
</dbReference>
<dbReference type="InterPro" id="IPR050362">
    <property type="entry name" value="Cation-dep_OMT"/>
</dbReference>
<dbReference type="OrthoDB" id="4774874at2"/>
<dbReference type="InterPro" id="IPR029063">
    <property type="entry name" value="SAM-dependent_MTases_sf"/>
</dbReference>
<keyword evidence="1 4" id="KW-0489">Methyltransferase</keyword>
<dbReference type="InterPro" id="IPR002935">
    <property type="entry name" value="SAM_O-MeTrfase"/>
</dbReference>
<organism evidence="4 5">
    <name type="scientific">Bifidobacterium myosotis</name>
    <dbReference type="NCBI Taxonomy" id="1630166"/>
    <lineage>
        <taxon>Bacteria</taxon>
        <taxon>Bacillati</taxon>
        <taxon>Actinomycetota</taxon>
        <taxon>Actinomycetes</taxon>
        <taxon>Bifidobacteriales</taxon>
        <taxon>Bifidobacteriaceae</taxon>
        <taxon>Bifidobacterium</taxon>
    </lineage>
</organism>
<gene>
    <name evidence="4" type="ORF">BMYO_1882</name>
</gene>
<dbReference type="AlphaFoldDB" id="A0A261FF18"/>
<dbReference type="GO" id="GO:0032259">
    <property type="term" value="P:methylation"/>
    <property type="evidence" value="ECO:0007669"/>
    <property type="project" value="UniProtKB-KW"/>
</dbReference>
<proteinExistence type="predicted"/>
<evidence type="ECO:0000256" key="1">
    <source>
        <dbReference type="ARBA" id="ARBA00022603"/>
    </source>
</evidence>
<comment type="caution">
    <text evidence="4">The sequence shown here is derived from an EMBL/GenBank/DDBJ whole genome shotgun (WGS) entry which is preliminary data.</text>
</comment>
<dbReference type="PANTHER" id="PTHR10509:SF85">
    <property type="entry name" value="O-METHYLTRANSFERASE RV1220C-RELATED"/>
    <property type="match status" value="1"/>
</dbReference>
<evidence type="ECO:0000313" key="4">
    <source>
        <dbReference type="EMBL" id="OZG57563.1"/>
    </source>
</evidence>
<dbReference type="PROSITE" id="PS51682">
    <property type="entry name" value="SAM_OMT_I"/>
    <property type="match status" value="1"/>
</dbReference>
<dbReference type="Proteomes" id="UP000216871">
    <property type="component" value="Unassembled WGS sequence"/>
</dbReference>
<dbReference type="EMBL" id="MWWW01000027">
    <property type="protein sequence ID" value="OZG57563.1"/>
    <property type="molecule type" value="Genomic_DNA"/>
</dbReference>
<reference evidence="4 5" key="1">
    <citation type="journal article" date="2017" name="BMC Genomics">
        <title>Comparative genomic and phylogenomic analyses of the Bifidobacteriaceae family.</title>
        <authorList>
            <person name="Lugli G.A."/>
            <person name="Milani C."/>
            <person name="Turroni F."/>
            <person name="Duranti S."/>
            <person name="Mancabelli L."/>
            <person name="Mangifesta M."/>
            <person name="Ferrario C."/>
            <person name="Modesto M."/>
            <person name="Mattarelli P."/>
            <person name="Jiri K."/>
            <person name="van Sinderen D."/>
            <person name="Ventura M."/>
        </authorList>
    </citation>
    <scope>NUCLEOTIDE SEQUENCE [LARGE SCALE GENOMIC DNA]</scope>
    <source>
        <strain evidence="4 5">DSM 100196</strain>
    </source>
</reference>
<keyword evidence="3" id="KW-0949">S-adenosyl-L-methionine</keyword>
<dbReference type="RefSeq" id="WP_094668288.1">
    <property type="nucleotide sequence ID" value="NZ_MWWW01000027.1"/>
</dbReference>
<evidence type="ECO:0000256" key="3">
    <source>
        <dbReference type="ARBA" id="ARBA00022691"/>
    </source>
</evidence>
<protein>
    <submittedName>
        <fullName evidence="4">O-methyltransferase</fullName>
    </submittedName>
</protein>
<sequence length="221" mass="23365">MDKTQYTNLAKAWEFTEEHARELEPDTIADARATADQAGQLQGPAAQARLLGLLVQLTGASSVIAVGTGSLVETLQLMHALNGAGQLTAVDSSAQGIMLIRKAFTALQDVTDTSLRAVNAPTSVFLPRLNAHDYDLIVVAGDPENYASTFAQASRLLREHGAIVFTDVLALASEQGGVLNAADRSDKTVAMRELIATVEQDEGFTSTLTPDGTGMLIAVKQ</sequence>
<accession>A0A261FF18</accession>
<dbReference type="GO" id="GO:0008171">
    <property type="term" value="F:O-methyltransferase activity"/>
    <property type="evidence" value="ECO:0007669"/>
    <property type="project" value="InterPro"/>
</dbReference>
<evidence type="ECO:0000256" key="2">
    <source>
        <dbReference type="ARBA" id="ARBA00022679"/>
    </source>
</evidence>